<sequence>STSHRISALIRARGWSPTISLRESTTRTVGRNVLDGTGEKSRQFCHSKIQSRYQNKA</sequence>
<name>A0AAV4N819_CAEEX</name>
<gene>
    <name evidence="1" type="ORF">CEXT_17341</name>
</gene>
<feature type="non-terminal residue" evidence="1">
    <location>
        <position position="1"/>
    </location>
</feature>
<keyword evidence="2" id="KW-1185">Reference proteome</keyword>
<evidence type="ECO:0000313" key="1">
    <source>
        <dbReference type="EMBL" id="GIX80904.1"/>
    </source>
</evidence>
<reference evidence="1 2" key="1">
    <citation type="submission" date="2021-06" db="EMBL/GenBank/DDBJ databases">
        <title>Caerostris extrusa draft genome.</title>
        <authorList>
            <person name="Kono N."/>
            <person name="Arakawa K."/>
        </authorList>
    </citation>
    <scope>NUCLEOTIDE SEQUENCE [LARGE SCALE GENOMIC DNA]</scope>
</reference>
<protein>
    <submittedName>
        <fullName evidence="1">Uncharacterized protein</fullName>
    </submittedName>
</protein>
<accession>A0AAV4N819</accession>
<dbReference type="Proteomes" id="UP001054945">
    <property type="component" value="Unassembled WGS sequence"/>
</dbReference>
<evidence type="ECO:0000313" key="2">
    <source>
        <dbReference type="Proteomes" id="UP001054945"/>
    </source>
</evidence>
<dbReference type="AlphaFoldDB" id="A0AAV4N819"/>
<proteinExistence type="predicted"/>
<organism evidence="1 2">
    <name type="scientific">Caerostris extrusa</name>
    <name type="common">Bark spider</name>
    <name type="synonym">Caerostris bankana</name>
    <dbReference type="NCBI Taxonomy" id="172846"/>
    <lineage>
        <taxon>Eukaryota</taxon>
        <taxon>Metazoa</taxon>
        <taxon>Ecdysozoa</taxon>
        <taxon>Arthropoda</taxon>
        <taxon>Chelicerata</taxon>
        <taxon>Arachnida</taxon>
        <taxon>Araneae</taxon>
        <taxon>Araneomorphae</taxon>
        <taxon>Entelegynae</taxon>
        <taxon>Araneoidea</taxon>
        <taxon>Araneidae</taxon>
        <taxon>Caerostris</taxon>
    </lineage>
</organism>
<dbReference type="EMBL" id="BPLR01003072">
    <property type="protein sequence ID" value="GIX80904.1"/>
    <property type="molecule type" value="Genomic_DNA"/>
</dbReference>
<comment type="caution">
    <text evidence="1">The sequence shown here is derived from an EMBL/GenBank/DDBJ whole genome shotgun (WGS) entry which is preliminary data.</text>
</comment>